<reference evidence="1 2" key="1">
    <citation type="submission" date="2023-03" db="EMBL/GenBank/DDBJ databases">
        <title>WGS of Gossypium arboreum.</title>
        <authorList>
            <person name="Yu D."/>
        </authorList>
    </citation>
    <scope>NUCLEOTIDE SEQUENCE [LARGE SCALE GENOMIC DNA]</scope>
    <source>
        <tissue evidence="1">Leaf</tissue>
    </source>
</reference>
<name>A0ABR0R2E2_GOSAR</name>
<keyword evidence="2" id="KW-1185">Reference proteome</keyword>
<evidence type="ECO:0000313" key="1">
    <source>
        <dbReference type="EMBL" id="KAK5845403.1"/>
    </source>
</evidence>
<dbReference type="EMBL" id="JARKNE010000001">
    <property type="protein sequence ID" value="KAK5845403.1"/>
    <property type="molecule type" value="Genomic_DNA"/>
</dbReference>
<sequence length="105" mass="13008">MPFRCLTSWMLHENFNNLVHSNWNNEMKVSDNLEHFQEVVKRWNKNVYGNIFARKKKLVYKLERVQRILDMCFSLRLRSREIEIRQDLEEVLSHEELLWFQKSRP</sequence>
<protein>
    <submittedName>
        <fullName evidence="1">Uncharacterized protein</fullName>
    </submittedName>
</protein>
<proteinExistence type="predicted"/>
<dbReference type="Proteomes" id="UP001358586">
    <property type="component" value="Chromosome 1"/>
</dbReference>
<organism evidence="1 2">
    <name type="scientific">Gossypium arboreum</name>
    <name type="common">Tree cotton</name>
    <name type="synonym">Gossypium nanking</name>
    <dbReference type="NCBI Taxonomy" id="29729"/>
    <lineage>
        <taxon>Eukaryota</taxon>
        <taxon>Viridiplantae</taxon>
        <taxon>Streptophyta</taxon>
        <taxon>Embryophyta</taxon>
        <taxon>Tracheophyta</taxon>
        <taxon>Spermatophyta</taxon>
        <taxon>Magnoliopsida</taxon>
        <taxon>eudicotyledons</taxon>
        <taxon>Gunneridae</taxon>
        <taxon>Pentapetalae</taxon>
        <taxon>rosids</taxon>
        <taxon>malvids</taxon>
        <taxon>Malvales</taxon>
        <taxon>Malvaceae</taxon>
        <taxon>Malvoideae</taxon>
        <taxon>Gossypium</taxon>
    </lineage>
</organism>
<gene>
    <name evidence="1" type="ORF">PVK06_001586</name>
</gene>
<evidence type="ECO:0000313" key="2">
    <source>
        <dbReference type="Proteomes" id="UP001358586"/>
    </source>
</evidence>
<comment type="caution">
    <text evidence="1">The sequence shown here is derived from an EMBL/GenBank/DDBJ whole genome shotgun (WGS) entry which is preliminary data.</text>
</comment>
<accession>A0ABR0R2E2</accession>